<dbReference type="Gene3D" id="3.40.190.290">
    <property type="match status" value="1"/>
</dbReference>
<protein>
    <submittedName>
        <fullName evidence="7">Bacterial regulatory helix-turn-helix, lysR family protein</fullName>
    </submittedName>
</protein>
<dbReference type="GO" id="GO:0003677">
    <property type="term" value="F:DNA binding"/>
    <property type="evidence" value="ECO:0007669"/>
    <property type="project" value="UniProtKB-KW"/>
</dbReference>
<proteinExistence type="inferred from homology"/>
<name>A0A127P5W9_9BURK</name>
<organism evidence="7">
    <name type="scientific">Collimonas fungivorans</name>
    <dbReference type="NCBI Taxonomy" id="158899"/>
    <lineage>
        <taxon>Bacteria</taxon>
        <taxon>Pseudomonadati</taxon>
        <taxon>Pseudomonadota</taxon>
        <taxon>Betaproteobacteria</taxon>
        <taxon>Burkholderiales</taxon>
        <taxon>Oxalobacteraceae</taxon>
        <taxon>Collimonas</taxon>
    </lineage>
</organism>
<dbReference type="InterPro" id="IPR036388">
    <property type="entry name" value="WH-like_DNA-bd_sf"/>
</dbReference>
<comment type="similarity">
    <text evidence="1">Belongs to the LysR transcriptional regulatory family.</text>
</comment>
<dbReference type="SUPFAM" id="SSF53850">
    <property type="entry name" value="Periplasmic binding protein-like II"/>
    <property type="match status" value="1"/>
</dbReference>
<evidence type="ECO:0000313" key="8">
    <source>
        <dbReference type="Proteomes" id="UP000072421"/>
    </source>
</evidence>
<dbReference type="GO" id="GO:0003700">
    <property type="term" value="F:DNA-binding transcription factor activity"/>
    <property type="evidence" value="ECO:0007669"/>
    <property type="project" value="InterPro"/>
</dbReference>
<dbReference type="Pfam" id="PF03466">
    <property type="entry name" value="LysR_substrate"/>
    <property type="match status" value="1"/>
</dbReference>
<feature type="signal peptide" evidence="5">
    <location>
        <begin position="1"/>
        <end position="22"/>
    </location>
</feature>
<evidence type="ECO:0000256" key="2">
    <source>
        <dbReference type="ARBA" id="ARBA00023015"/>
    </source>
</evidence>
<evidence type="ECO:0000256" key="1">
    <source>
        <dbReference type="ARBA" id="ARBA00009437"/>
    </source>
</evidence>
<gene>
    <name evidence="7" type="ORF">CFter6_0396</name>
</gene>
<dbReference type="InterPro" id="IPR050950">
    <property type="entry name" value="HTH-type_LysR_regulators"/>
</dbReference>
<keyword evidence="5" id="KW-0732">Signal</keyword>
<sequence length="307" mass="33962">MIRYLKTFIAAARLGSFSTAGARLGLTQSAVSMQIRRLEEELNCELFTRVGKSVTVSDHGKQLLRTAEEIIRLFESMKGQTEVIATRGKIDIGAISTVQLNLLPAALADFRKCFPLVEVNVVPGTSVQLMSQIDSNDLSLAVMIRPNLKMTKSLKWTTMLRETYVAIAPLSAREKTVKDLLAAHPFLRYSRRSYGGQLVDRYLKRTRLHVNDTMELDEPMVIMEMVRKGLGVAIIPYDLAAGASSKKLRVLPLGNAGFFREIGVLQHVTPTANIAADELLDCITRAAKEKEVVCTKNLKSDIAKGAR</sequence>
<dbReference type="InterPro" id="IPR036390">
    <property type="entry name" value="WH_DNA-bd_sf"/>
</dbReference>
<dbReference type="PANTHER" id="PTHR30419">
    <property type="entry name" value="HTH-TYPE TRANSCRIPTIONAL REGULATOR YBHD"/>
    <property type="match status" value="1"/>
</dbReference>
<dbReference type="PROSITE" id="PS50931">
    <property type="entry name" value="HTH_LYSR"/>
    <property type="match status" value="1"/>
</dbReference>
<dbReference type="InterPro" id="IPR005119">
    <property type="entry name" value="LysR_subst-bd"/>
</dbReference>
<accession>A0A127P5W9</accession>
<dbReference type="Gene3D" id="1.10.10.10">
    <property type="entry name" value="Winged helix-like DNA-binding domain superfamily/Winged helix DNA-binding domain"/>
    <property type="match status" value="1"/>
</dbReference>
<dbReference type="Pfam" id="PF00126">
    <property type="entry name" value="HTH_1"/>
    <property type="match status" value="1"/>
</dbReference>
<keyword evidence="4" id="KW-0804">Transcription</keyword>
<dbReference type="AlphaFoldDB" id="A0A127P5W9"/>
<evidence type="ECO:0000256" key="3">
    <source>
        <dbReference type="ARBA" id="ARBA00023125"/>
    </source>
</evidence>
<evidence type="ECO:0000259" key="6">
    <source>
        <dbReference type="PROSITE" id="PS50931"/>
    </source>
</evidence>
<feature type="chain" id="PRO_5007276639" evidence="5">
    <location>
        <begin position="23"/>
        <end position="307"/>
    </location>
</feature>
<evidence type="ECO:0000256" key="4">
    <source>
        <dbReference type="ARBA" id="ARBA00023163"/>
    </source>
</evidence>
<dbReference type="Proteomes" id="UP000072421">
    <property type="component" value="Chromosome"/>
</dbReference>
<dbReference type="SUPFAM" id="SSF46785">
    <property type="entry name" value="Winged helix' DNA-binding domain"/>
    <property type="match status" value="1"/>
</dbReference>
<evidence type="ECO:0000256" key="5">
    <source>
        <dbReference type="SAM" id="SignalP"/>
    </source>
</evidence>
<feature type="domain" description="HTH lysR-type" evidence="6">
    <location>
        <begin position="1"/>
        <end position="57"/>
    </location>
</feature>
<dbReference type="OrthoDB" id="9803735at2"/>
<dbReference type="GO" id="GO:0005829">
    <property type="term" value="C:cytosol"/>
    <property type="evidence" value="ECO:0007669"/>
    <property type="project" value="TreeGrafter"/>
</dbReference>
<dbReference type="FunFam" id="1.10.10.10:FF:000001">
    <property type="entry name" value="LysR family transcriptional regulator"/>
    <property type="match status" value="1"/>
</dbReference>
<dbReference type="InterPro" id="IPR000847">
    <property type="entry name" value="LysR_HTH_N"/>
</dbReference>
<dbReference type="RefSeq" id="WP_061538494.1">
    <property type="nucleotide sequence ID" value="NZ_CP013232.1"/>
</dbReference>
<reference evidence="7 8" key="1">
    <citation type="submission" date="2015-11" db="EMBL/GenBank/DDBJ databases">
        <title>Exploring the genomic traits of fungus-feeding bacterial genus Collimonas.</title>
        <authorList>
            <person name="Song C."/>
            <person name="Schmidt R."/>
            <person name="de Jager V."/>
            <person name="Krzyzanowska D."/>
            <person name="Jongedijk E."/>
            <person name="Cankar K."/>
            <person name="Beekwilder J."/>
            <person name="van Veen A."/>
            <person name="de Boer W."/>
            <person name="van Veen J.A."/>
            <person name="Garbeva P."/>
        </authorList>
    </citation>
    <scope>NUCLEOTIDE SEQUENCE [LARGE SCALE GENOMIC DNA]</scope>
    <source>
        <strain evidence="7 8">Ter6</strain>
    </source>
</reference>
<evidence type="ECO:0000313" key="7">
    <source>
        <dbReference type="EMBL" id="AMO93127.1"/>
    </source>
</evidence>
<keyword evidence="2" id="KW-0805">Transcription regulation</keyword>
<dbReference type="PRINTS" id="PR00039">
    <property type="entry name" value="HTHLYSR"/>
</dbReference>
<dbReference type="PATRIC" id="fig|158899.10.peg.396"/>
<dbReference type="EMBL" id="CP013232">
    <property type="protein sequence ID" value="AMO93127.1"/>
    <property type="molecule type" value="Genomic_DNA"/>
</dbReference>
<keyword evidence="3" id="KW-0238">DNA-binding</keyword>